<protein>
    <submittedName>
        <fullName evidence="10">Uncharacterized protein</fullName>
    </submittedName>
</protein>
<feature type="transmembrane region" description="Helical" evidence="9">
    <location>
        <begin position="297"/>
        <end position="315"/>
    </location>
</feature>
<comment type="subcellular location">
    <subcellularLocation>
        <location evidence="1">Endoplasmic reticulum membrane</location>
        <topology evidence="1">Multi-pass membrane protein</topology>
    </subcellularLocation>
</comment>
<feature type="region of interest" description="Disordered" evidence="8">
    <location>
        <begin position="118"/>
        <end position="148"/>
    </location>
</feature>
<dbReference type="InterPro" id="IPR013657">
    <property type="entry name" value="SCL35B1-4/HUT1"/>
</dbReference>
<feature type="transmembrane region" description="Helical" evidence="9">
    <location>
        <begin position="375"/>
        <end position="395"/>
    </location>
</feature>
<feature type="transmembrane region" description="Helical" evidence="9">
    <location>
        <begin position="401"/>
        <end position="421"/>
    </location>
</feature>
<keyword evidence="5" id="KW-0256">Endoplasmic reticulum</keyword>
<reference evidence="10" key="1">
    <citation type="submission" date="2023-08" db="EMBL/GenBank/DDBJ databases">
        <authorList>
            <person name="Audoor S."/>
            <person name="Bilcke G."/>
        </authorList>
    </citation>
    <scope>NUCLEOTIDE SEQUENCE</scope>
</reference>
<dbReference type="AlphaFoldDB" id="A0AAD2JNI4"/>
<evidence type="ECO:0000256" key="8">
    <source>
        <dbReference type="SAM" id="MobiDB-lite"/>
    </source>
</evidence>
<keyword evidence="7 9" id="KW-0472">Membrane</keyword>
<name>A0AAD2JNI4_9STRA</name>
<evidence type="ECO:0000256" key="5">
    <source>
        <dbReference type="ARBA" id="ARBA00022824"/>
    </source>
</evidence>
<feature type="compositionally biased region" description="Basic and acidic residues" evidence="8">
    <location>
        <begin position="484"/>
        <end position="503"/>
    </location>
</feature>
<dbReference type="PANTHER" id="PTHR10778:SF10">
    <property type="entry name" value="SOLUTE CARRIER FAMILY 35 MEMBER B1"/>
    <property type="match status" value="1"/>
</dbReference>
<keyword evidence="4 9" id="KW-0812">Transmembrane</keyword>
<dbReference type="GO" id="GO:0000139">
    <property type="term" value="C:Golgi membrane"/>
    <property type="evidence" value="ECO:0007669"/>
    <property type="project" value="TreeGrafter"/>
</dbReference>
<comment type="similarity">
    <text evidence="2">Belongs to the nucleotide-sugar transporter family. SLC35B subfamily.</text>
</comment>
<sequence length="517" mass="56108">MGNDEVLTAGGAANPQSGKKKNRNRNRKKNKKNTPVKANAPPSNPTNASDVTNADPITKDAFAAPISPIRNEGKNGEIEASEGAFFNSMGQPSTPSSLSGGSMDLELEASEKDHIDLLLQPNPSLETEERWNERGEETDHSEGKDSLNHRKAVDTVQIEDLYKQAPQQPEESKTNDLVWLVLCSLGILASFVCYGLLLEYTTSGGRKLHELSFLFVTSGLYTLTAAAGRHVRAETPSTIPPARFAILGLTSMGSTFCSVRSLRYVIYPIQVLAKSCKPVPVMLMGAMMGKKYDTRKYINVLMIVTGVALFMGGGSSNKSDKKVEEHEEQSTSSQAFGIILLFISLCFDGGTGAYEDKLMSVHSVQPFDLMYNIQLGKTILAGISLLVLNQLHIFFQMCQEMGFLLVALGLSGALGQVFIFVTIAKFGALTCSIIGLGRKVTTLVASIYIYGHVLNGVQFTGLVVAVMAMVLNFTGKNKKSGHGHHGDEPRSDALTEEMQKMLDDDLEDGDVELPSRK</sequence>
<keyword evidence="3" id="KW-0813">Transport</keyword>
<evidence type="ECO:0000256" key="3">
    <source>
        <dbReference type="ARBA" id="ARBA00022448"/>
    </source>
</evidence>
<dbReference type="InterPro" id="IPR037185">
    <property type="entry name" value="EmrE-like"/>
</dbReference>
<evidence type="ECO:0000313" key="11">
    <source>
        <dbReference type="Proteomes" id="UP001295423"/>
    </source>
</evidence>
<dbReference type="PANTHER" id="PTHR10778">
    <property type="entry name" value="SOLUTE CARRIER FAMILY 35 MEMBER B"/>
    <property type="match status" value="1"/>
</dbReference>
<comment type="caution">
    <text evidence="10">The sequence shown here is derived from an EMBL/GenBank/DDBJ whole genome shotgun (WGS) entry which is preliminary data.</text>
</comment>
<dbReference type="GO" id="GO:0005459">
    <property type="term" value="F:UDP-galactose transmembrane transporter activity"/>
    <property type="evidence" value="ECO:0007669"/>
    <property type="project" value="TreeGrafter"/>
</dbReference>
<evidence type="ECO:0000256" key="4">
    <source>
        <dbReference type="ARBA" id="ARBA00022692"/>
    </source>
</evidence>
<dbReference type="Pfam" id="PF08449">
    <property type="entry name" value="UAA"/>
    <property type="match status" value="1"/>
</dbReference>
<organism evidence="10 11">
    <name type="scientific">Cylindrotheca closterium</name>
    <dbReference type="NCBI Taxonomy" id="2856"/>
    <lineage>
        <taxon>Eukaryota</taxon>
        <taxon>Sar</taxon>
        <taxon>Stramenopiles</taxon>
        <taxon>Ochrophyta</taxon>
        <taxon>Bacillariophyta</taxon>
        <taxon>Bacillariophyceae</taxon>
        <taxon>Bacillariophycidae</taxon>
        <taxon>Bacillariales</taxon>
        <taxon>Bacillariaceae</taxon>
        <taxon>Cylindrotheca</taxon>
    </lineage>
</organism>
<dbReference type="SUPFAM" id="SSF103481">
    <property type="entry name" value="Multidrug resistance efflux transporter EmrE"/>
    <property type="match status" value="1"/>
</dbReference>
<feature type="region of interest" description="Disordered" evidence="8">
    <location>
        <begin position="1"/>
        <end position="74"/>
    </location>
</feature>
<evidence type="ECO:0000256" key="1">
    <source>
        <dbReference type="ARBA" id="ARBA00004477"/>
    </source>
</evidence>
<dbReference type="EMBL" id="CAKOGP040002313">
    <property type="protein sequence ID" value="CAJ1966822.1"/>
    <property type="molecule type" value="Genomic_DNA"/>
</dbReference>
<feature type="region of interest" description="Disordered" evidence="8">
    <location>
        <begin position="478"/>
        <end position="517"/>
    </location>
</feature>
<gene>
    <name evidence="10" type="ORF">CYCCA115_LOCUS22405</name>
</gene>
<evidence type="ECO:0000256" key="2">
    <source>
        <dbReference type="ARBA" id="ARBA00010694"/>
    </source>
</evidence>
<proteinExistence type="inferred from homology"/>
<keyword evidence="11" id="KW-1185">Reference proteome</keyword>
<dbReference type="GO" id="GO:0005460">
    <property type="term" value="F:UDP-glucose transmembrane transporter activity"/>
    <property type="evidence" value="ECO:0007669"/>
    <property type="project" value="TreeGrafter"/>
</dbReference>
<feature type="compositionally biased region" description="Basic and acidic residues" evidence="8">
    <location>
        <begin position="127"/>
        <end position="148"/>
    </location>
</feature>
<accession>A0AAD2JNI4</accession>
<dbReference type="Proteomes" id="UP001295423">
    <property type="component" value="Unassembled WGS sequence"/>
</dbReference>
<evidence type="ECO:0000256" key="7">
    <source>
        <dbReference type="ARBA" id="ARBA00023136"/>
    </source>
</evidence>
<evidence type="ECO:0000313" key="10">
    <source>
        <dbReference type="EMBL" id="CAJ1966822.1"/>
    </source>
</evidence>
<feature type="compositionally biased region" description="Basic residues" evidence="8">
    <location>
        <begin position="18"/>
        <end position="34"/>
    </location>
</feature>
<evidence type="ECO:0000256" key="6">
    <source>
        <dbReference type="ARBA" id="ARBA00022989"/>
    </source>
</evidence>
<feature type="transmembrane region" description="Helical" evidence="9">
    <location>
        <begin position="177"/>
        <end position="197"/>
    </location>
</feature>
<evidence type="ECO:0000256" key="9">
    <source>
        <dbReference type="SAM" id="Phobius"/>
    </source>
</evidence>
<keyword evidence="6 9" id="KW-1133">Transmembrane helix</keyword>
<dbReference type="GO" id="GO:0005789">
    <property type="term" value="C:endoplasmic reticulum membrane"/>
    <property type="evidence" value="ECO:0007669"/>
    <property type="project" value="UniProtKB-SubCell"/>
</dbReference>